<accession>A0A6P1STL6</accession>
<keyword evidence="3" id="KW-1185">Reference proteome</keyword>
<dbReference type="RefSeq" id="WP_161860595.1">
    <property type="nucleotide sequence ID" value="NZ_CP046620.1"/>
</dbReference>
<dbReference type="InterPro" id="IPR021323">
    <property type="entry name" value="DUF2927"/>
</dbReference>
<dbReference type="Proteomes" id="UP000464495">
    <property type="component" value="Chromosome"/>
</dbReference>
<keyword evidence="1" id="KW-0732">Signal</keyword>
<dbReference type="Pfam" id="PF11150">
    <property type="entry name" value="DUF2927"/>
    <property type="match status" value="1"/>
</dbReference>
<feature type="chain" id="PRO_5026818524" evidence="1">
    <location>
        <begin position="29"/>
        <end position="312"/>
    </location>
</feature>
<proteinExistence type="predicted"/>
<dbReference type="PROSITE" id="PS51257">
    <property type="entry name" value="PROKAR_LIPOPROTEIN"/>
    <property type="match status" value="1"/>
</dbReference>
<gene>
    <name evidence="2" type="ORF">GO499_01895</name>
</gene>
<name>A0A6P1STL6_9RHOB</name>
<dbReference type="AlphaFoldDB" id="A0A6P1STL6"/>
<organism evidence="2 3">
    <name type="scientific">Algicella marina</name>
    <dbReference type="NCBI Taxonomy" id="2683284"/>
    <lineage>
        <taxon>Bacteria</taxon>
        <taxon>Pseudomonadati</taxon>
        <taxon>Pseudomonadota</taxon>
        <taxon>Alphaproteobacteria</taxon>
        <taxon>Rhodobacterales</taxon>
        <taxon>Paracoccaceae</taxon>
        <taxon>Algicella</taxon>
    </lineage>
</organism>
<feature type="signal peptide" evidence="1">
    <location>
        <begin position="1"/>
        <end position="28"/>
    </location>
</feature>
<evidence type="ECO:0000313" key="2">
    <source>
        <dbReference type="EMBL" id="QHQ34024.1"/>
    </source>
</evidence>
<dbReference type="EMBL" id="CP046620">
    <property type="protein sequence ID" value="QHQ34024.1"/>
    <property type="molecule type" value="Genomic_DNA"/>
</dbReference>
<evidence type="ECO:0000256" key="1">
    <source>
        <dbReference type="SAM" id="SignalP"/>
    </source>
</evidence>
<sequence>MMQTTVRRSAARVFRLPAFLSAASIALAACTTSPEIPDDQIADYYAFIESDLRAQGLMRQERLPNDAPVTLAALVRNFEEIALYDELAVQGNRLVERRTRSNLSRWEQPIRIGVIFGQSVPVEQARQDIRSLNAFVKDLGRYTGLPISVVEEGKPNFLLLFLNRAEQRDFGTLLGQTNIASPAIVDSFVNSPIDSLCAFYTAEQVGRPGVINSGVILIKAEHGELMRRSCIHEELTQALGLPNDSFDARPSIFNDDEEFAFLTRHDEALLRMLYDKRLKPGMSAEEVRPLLPAIARDAASRAGLPLAREVGG</sequence>
<reference evidence="2 3" key="1">
    <citation type="submission" date="2019-12" db="EMBL/GenBank/DDBJ databases">
        <title>Complete genome sequence of Algicella marina strain 9Alg 56(T) isolated from the red alga Tichocarpus crinitus.</title>
        <authorList>
            <person name="Kim S.-G."/>
            <person name="Nedashkovskaya O.I."/>
        </authorList>
    </citation>
    <scope>NUCLEOTIDE SEQUENCE [LARGE SCALE GENOMIC DNA]</scope>
    <source>
        <strain evidence="2 3">9Alg 56</strain>
    </source>
</reference>
<dbReference type="KEGG" id="amaq:GO499_01895"/>
<protein>
    <submittedName>
        <fullName evidence="2">DUF2927 domain-containing protein</fullName>
    </submittedName>
</protein>
<evidence type="ECO:0000313" key="3">
    <source>
        <dbReference type="Proteomes" id="UP000464495"/>
    </source>
</evidence>